<dbReference type="Pfam" id="PF10454">
    <property type="entry name" value="DUF2458"/>
    <property type="match status" value="1"/>
</dbReference>
<sequence>MNVEGYNSADLTSVLRTLSALSNNQSHQGYQNNSPSVHISSYSRIPQRTQDEEDDPYEPAEASPPFPVAQVHSNQSTYQRTAGAHAPSAKAPLHPNASNSIADSSSITTWAAALRHVMREVSQNEDTQRRIRRLIQSQHDHERQWWQGREALLKKQKARVEKKKELDAVLRSVGAPVDDTKQVSTAEEDQAELKNYNAKVYRASKQMAEAMTFELRRLGIPFFTIKESLISDAPKSPQHGISRRPQSTESASSHQALLSRDELSVLQRRMLELLQDLCKE</sequence>
<evidence type="ECO:0000313" key="3">
    <source>
        <dbReference type="Proteomes" id="UP000813423"/>
    </source>
</evidence>
<organism evidence="2 3">
    <name type="scientific">Aspergillus fumigatus</name>
    <name type="common">Neosartorya fumigata</name>
    <dbReference type="NCBI Taxonomy" id="746128"/>
    <lineage>
        <taxon>Eukaryota</taxon>
        <taxon>Fungi</taxon>
        <taxon>Dikarya</taxon>
        <taxon>Ascomycota</taxon>
        <taxon>Pezizomycotina</taxon>
        <taxon>Eurotiomycetes</taxon>
        <taxon>Eurotiomycetidae</taxon>
        <taxon>Eurotiales</taxon>
        <taxon>Aspergillaceae</taxon>
        <taxon>Aspergillus</taxon>
        <taxon>Aspergillus subgen. Fumigati</taxon>
    </lineage>
</organism>
<name>A0A229Y726_ASPFM</name>
<comment type="caution">
    <text evidence="2">The sequence shown here is derived from an EMBL/GenBank/DDBJ whole genome shotgun (WGS) entry which is preliminary data.</text>
</comment>
<proteinExistence type="predicted"/>
<feature type="region of interest" description="Disordered" evidence="1">
    <location>
        <begin position="233"/>
        <end position="256"/>
    </location>
</feature>
<feature type="compositionally biased region" description="Polar residues" evidence="1">
    <location>
        <begin position="244"/>
        <end position="256"/>
    </location>
</feature>
<evidence type="ECO:0000313" key="2">
    <source>
        <dbReference type="EMBL" id="KAH1910182.1"/>
    </source>
</evidence>
<dbReference type="EMBL" id="JAIBSC010000009">
    <property type="protein sequence ID" value="KAH1910182.1"/>
    <property type="molecule type" value="Genomic_DNA"/>
</dbReference>
<dbReference type="Proteomes" id="UP000813423">
    <property type="component" value="Unassembled WGS sequence"/>
</dbReference>
<gene>
    <name evidence="2" type="ORF">KXV57_009355</name>
</gene>
<dbReference type="AlphaFoldDB" id="A0A229Y726"/>
<feature type="region of interest" description="Disordered" evidence="1">
    <location>
        <begin position="46"/>
        <end position="102"/>
    </location>
</feature>
<evidence type="ECO:0000256" key="1">
    <source>
        <dbReference type="SAM" id="MobiDB-lite"/>
    </source>
</evidence>
<dbReference type="InterPro" id="IPR018858">
    <property type="entry name" value="DUF2458"/>
</dbReference>
<protein>
    <submittedName>
        <fullName evidence="2">Uncharacterized protein</fullName>
    </submittedName>
</protein>
<accession>A0A229Y726</accession>
<reference evidence="2" key="1">
    <citation type="submission" date="2021-08" db="EMBL/GenBank/DDBJ databases">
        <title>Global Aspergillus fumigatus from environmental and clinical sources.</title>
        <authorList>
            <person name="Barber A."/>
            <person name="Sae-Ong T."/>
        </authorList>
    </citation>
    <scope>NUCLEOTIDE SEQUENCE</scope>
    <source>
        <strain evidence="2">NRZ-2016-071</strain>
    </source>
</reference>
<feature type="compositionally biased region" description="Polar residues" evidence="1">
    <location>
        <begin position="71"/>
        <end position="80"/>
    </location>
</feature>